<keyword evidence="1" id="KW-0808">Transferase</keyword>
<dbReference type="Gene3D" id="3.30.200.20">
    <property type="entry name" value="Phosphorylase Kinase, domain 1"/>
    <property type="match status" value="1"/>
</dbReference>
<comment type="caution">
    <text evidence="1">The sequence shown here is derived from an EMBL/GenBank/DDBJ whole genome shotgun (WGS) entry which is preliminary data.</text>
</comment>
<name>A0A9P9EWX3_9HYPO</name>
<keyword evidence="1" id="KW-0418">Kinase</keyword>
<dbReference type="AlphaFoldDB" id="A0A9P9EWX3"/>
<sequence>MNQANYSKYLASVFPGTAWTVERLSGGLVNTTLRATRTSGECEHVSLIVKHARPYIEVAGPEWGFSLKRQEVEALFLRMWDETGTLFDTRKQTGLWRSPRCLHHQEGTESALGLSDKDQETSVLILSDLGNLVNIFTFLQARARDPWEEVGDHINQLGYELGRIFAIIHSRDTLEKVKAVPGAMETLTKPLSKDIVRIATVEPAGDRLKTLPNGAQLYKRLEEDYHSPKSNYRWALMLGDFTQGSILMRPPDEEEDWTPTIIDWEFGQLNGRGVNGDMAQFLAHLHCEILAKAGDAPLHRVLTVFTEQFCAGYQETAELALQQNASDEKLQLLRGTFITHGREMVNQAAEQYAGHAKYDDIFCVGLWYLEQAGDDADEFATDENWAKLREEDSRILLSLFRGP</sequence>
<reference evidence="1" key="1">
    <citation type="journal article" date="2021" name="Nat. Commun.">
        <title>Genetic determinants of endophytism in the Arabidopsis root mycobiome.</title>
        <authorList>
            <person name="Mesny F."/>
            <person name="Miyauchi S."/>
            <person name="Thiergart T."/>
            <person name="Pickel B."/>
            <person name="Atanasova L."/>
            <person name="Karlsson M."/>
            <person name="Huettel B."/>
            <person name="Barry K.W."/>
            <person name="Haridas S."/>
            <person name="Chen C."/>
            <person name="Bauer D."/>
            <person name="Andreopoulos W."/>
            <person name="Pangilinan J."/>
            <person name="LaButti K."/>
            <person name="Riley R."/>
            <person name="Lipzen A."/>
            <person name="Clum A."/>
            <person name="Drula E."/>
            <person name="Henrissat B."/>
            <person name="Kohler A."/>
            <person name="Grigoriev I.V."/>
            <person name="Martin F.M."/>
            <person name="Hacquard S."/>
        </authorList>
    </citation>
    <scope>NUCLEOTIDE SEQUENCE</scope>
    <source>
        <strain evidence="1">MPI-CAGE-AT-0021</strain>
    </source>
</reference>
<dbReference type="EMBL" id="JAGMUU010000008">
    <property type="protein sequence ID" value="KAH7147074.1"/>
    <property type="molecule type" value="Genomic_DNA"/>
</dbReference>
<dbReference type="InterPro" id="IPR011009">
    <property type="entry name" value="Kinase-like_dom_sf"/>
</dbReference>
<accession>A0A9P9EWX3</accession>
<gene>
    <name evidence="1" type="ORF">B0J13DRAFT_319748</name>
</gene>
<keyword evidence="2" id="KW-1185">Reference proteome</keyword>
<evidence type="ECO:0000313" key="1">
    <source>
        <dbReference type="EMBL" id="KAH7147074.1"/>
    </source>
</evidence>
<dbReference type="SUPFAM" id="SSF56112">
    <property type="entry name" value="Protein kinase-like (PK-like)"/>
    <property type="match status" value="1"/>
</dbReference>
<protein>
    <submittedName>
        <fullName evidence="1">Kinase-like domain-containing protein</fullName>
    </submittedName>
</protein>
<dbReference type="Proteomes" id="UP000717696">
    <property type="component" value="Unassembled WGS sequence"/>
</dbReference>
<dbReference type="OrthoDB" id="25129at2759"/>
<proteinExistence type="predicted"/>
<dbReference type="GO" id="GO:0016301">
    <property type="term" value="F:kinase activity"/>
    <property type="evidence" value="ECO:0007669"/>
    <property type="project" value="UniProtKB-KW"/>
</dbReference>
<evidence type="ECO:0000313" key="2">
    <source>
        <dbReference type="Proteomes" id="UP000717696"/>
    </source>
</evidence>
<organism evidence="1 2">
    <name type="scientific">Dactylonectria estremocensis</name>
    <dbReference type="NCBI Taxonomy" id="1079267"/>
    <lineage>
        <taxon>Eukaryota</taxon>
        <taxon>Fungi</taxon>
        <taxon>Dikarya</taxon>
        <taxon>Ascomycota</taxon>
        <taxon>Pezizomycotina</taxon>
        <taxon>Sordariomycetes</taxon>
        <taxon>Hypocreomycetidae</taxon>
        <taxon>Hypocreales</taxon>
        <taxon>Nectriaceae</taxon>
        <taxon>Dactylonectria</taxon>
    </lineage>
</organism>